<name>A0ABP3VVD9_CLOSU</name>
<evidence type="ECO:0000313" key="2">
    <source>
        <dbReference type="Proteomes" id="UP001501047"/>
    </source>
</evidence>
<evidence type="ECO:0000313" key="1">
    <source>
        <dbReference type="EMBL" id="GAA0766978.1"/>
    </source>
</evidence>
<dbReference type="Proteomes" id="UP001501047">
    <property type="component" value="Unassembled WGS sequence"/>
</dbReference>
<protein>
    <submittedName>
        <fullName evidence="1">Uncharacterized protein</fullName>
    </submittedName>
</protein>
<keyword evidence="2" id="KW-1185">Reference proteome</keyword>
<accession>A0ABP3VVD9</accession>
<comment type="caution">
    <text evidence="1">The sequence shown here is derived from an EMBL/GenBank/DDBJ whole genome shotgun (WGS) entry which is preliminary data.</text>
</comment>
<reference evidence="2" key="1">
    <citation type="journal article" date="2019" name="Int. J. Syst. Evol. Microbiol.">
        <title>The Global Catalogue of Microorganisms (GCM) 10K type strain sequencing project: providing services to taxonomists for standard genome sequencing and annotation.</title>
        <authorList>
            <consortium name="The Broad Institute Genomics Platform"/>
            <consortium name="The Broad Institute Genome Sequencing Center for Infectious Disease"/>
            <person name="Wu L."/>
            <person name="Ma J."/>
        </authorList>
    </citation>
    <scope>NUCLEOTIDE SEQUENCE [LARGE SCALE GENOMIC DNA]</scope>
    <source>
        <strain evidence="2">JCM 1417</strain>
    </source>
</reference>
<organism evidence="1 2">
    <name type="scientific">Clostridium subterminale</name>
    <dbReference type="NCBI Taxonomy" id="1550"/>
    <lineage>
        <taxon>Bacteria</taxon>
        <taxon>Bacillati</taxon>
        <taxon>Bacillota</taxon>
        <taxon>Clostridia</taxon>
        <taxon>Eubacteriales</taxon>
        <taxon>Clostridiaceae</taxon>
        <taxon>Clostridium</taxon>
    </lineage>
</organism>
<dbReference type="EMBL" id="BAAACI010000001">
    <property type="protein sequence ID" value="GAA0766978.1"/>
    <property type="molecule type" value="Genomic_DNA"/>
</dbReference>
<dbReference type="RefSeq" id="WP_343823402.1">
    <property type="nucleotide sequence ID" value="NZ_BAAACI010000001.1"/>
</dbReference>
<proteinExistence type="predicted"/>
<gene>
    <name evidence="1" type="ORF">GCM10008908_05450</name>
</gene>
<sequence>MAYKEFFSEEKQKDFHNVSIRLYTLSEIINSVITSGFILKSFEEHPVWNNENIPWEFTILTDK</sequence>